<dbReference type="PROSITE" id="PS51391">
    <property type="entry name" value="CID"/>
    <property type="match status" value="1"/>
</dbReference>
<dbReference type="EMBL" id="ML004455">
    <property type="protein sequence ID" value="RKP30630.1"/>
    <property type="molecule type" value="Genomic_DNA"/>
</dbReference>
<dbReference type="AlphaFoldDB" id="A0A4P9ZF72"/>
<dbReference type="SMART" id="SM00582">
    <property type="entry name" value="RPR"/>
    <property type="match status" value="1"/>
</dbReference>
<protein>
    <recommendedName>
        <fullName evidence="1">CID domain-containing protein</fullName>
    </recommendedName>
</protein>
<accession>A0A4P9ZF72</accession>
<dbReference type="SUPFAM" id="SSF48464">
    <property type="entry name" value="ENTH/VHS domain"/>
    <property type="match status" value="1"/>
</dbReference>
<name>A0A4P9ZF72_9ASCO</name>
<dbReference type="Pfam" id="PF21936">
    <property type="entry name" value="Pcf11_C"/>
    <property type="match status" value="1"/>
</dbReference>
<gene>
    <name evidence="2" type="ORF">METBISCDRAFT_15936</name>
</gene>
<dbReference type="InterPro" id="IPR045154">
    <property type="entry name" value="PCF11-like"/>
</dbReference>
<dbReference type="GO" id="GO:0005849">
    <property type="term" value="C:mRNA cleavage factor complex"/>
    <property type="evidence" value="ECO:0007669"/>
    <property type="project" value="InterPro"/>
</dbReference>
<reference evidence="3" key="1">
    <citation type="journal article" date="2018" name="Nat. Microbiol.">
        <title>Leveraging single-cell genomics to expand the fungal tree of life.</title>
        <authorList>
            <person name="Ahrendt S.R."/>
            <person name="Quandt C.A."/>
            <person name="Ciobanu D."/>
            <person name="Clum A."/>
            <person name="Salamov A."/>
            <person name="Andreopoulos B."/>
            <person name="Cheng J.F."/>
            <person name="Woyke T."/>
            <person name="Pelin A."/>
            <person name="Henrissat B."/>
            <person name="Reynolds N.K."/>
            <person name="Benny G.L."/>
            <person name="Smith M.E."/>
            <person name="James T.Y."/>
            <person name="Grigoriev I.V."/>
        </authorList>
    </citation>
    <scope>NUCLEOTIDE SEQUENCE [LARGE SCALE GENOMIC DNA]</scope>
    <source>
        <strain evidence="3">Baker2002</strain>
    </source>
</reference>
<dbReference type="InterPro" id="IPR008942">
    <property type="entry name" value="ENTH_VHS"/>
</dbReference>
<evidence type="ECO:0000259" key="1">
    <source>
        <dbReference type="PROSITE" id="PS51391"/>
    </source>
</evidence>
<organism evidence="2 3">
    <name type="scientific">Metschnikowia bicuspidata</name>
    <dbReference type="NCBI Taxonomy" id="27322"/>
    <lineage>
        <taxon>Eukaryota</taxon>
        <taxon>Fungi</taxon>
        <taxon>Dikarya</taxon>
        <taxon>Ascomycota</taxon>
        <taxon>Saccharomycotina</taxon>
        <taxon>Pichiomycetes</taxon>
        <taxon>Metschnikowiaceae</taxon>
        <taxon>Metschnikowia</taxon>
    </lineage>
</organism>
<dbReference type="PANTHER" id="PTHR15921:SF3">
    <property type="entry name" value="PRE-MRNA CLEAVAGE COMPLEX 2 PROTEIN PCF11"/>
    <property type="match status" value="1"/>
</dbReference>
<keyword evidence="3" id="KW-1185">Reference proteome</keyword>
<dbReference type="InterPro" id="IPR054127">
    <property type="entry name" value="Pcf11_C"/>
</dbReference>
<dbReference type="OrthoDB" id="2129491at2759"/>
<sequence length="533" mass="59954">MVDTLISDYEVTLKELTFNSKQIIDVLTTIADENKESAPGIVQVITNRIYKCIPEQKLHSLYLLDSVCKTVGAPYNEMFGTEIFKIFSHIYLLVTAQTRAKLVKLFETWRILNARGTNLPLFPPEQLEKIGGFLSQAAPSPDAQNGISQKSQIATIDRLISILEQMANRNPTDSLNPQKLGALAALRQMLLSQVLGQSDLAGIQIKLDEMKNQMEAQAQKLQGPPAQQARPKVSHRSPINSAIPEAPVIDKSPVEPQYGVRDAVMLFQDLISSGLVKIDQSLKKGSKPEYSLVIPKHKYFPQGQGPASFLSNIFQNANLSQLPQHEQIKYKEIVKIESKLGDKESYASDLQNFIANNKLDASTVQVLYEVNSLKCSLCGKRFPSDENGATQKRLHLDWHFRINKRQANYKTNVQSRDWYLDTAGWIRFQENDISEFESNSAKKEGGTSEKAPEQSYVVIPSDETNMNNVCTICREHIKPSLNSTTDEWVWSECVLAPGNNSGRKIVHISCFEANRKRGAETDSNPRIKRERYN</sequence>
<dbReference type="Pfam" id="PF11526">
    <property type="entry name" value="Pfc11_Clp1_ID"/>
    <property type="match status" value="1"/>
</dbReference>
<dbReference type="PANTHER" id="PTHR15921">
    <property type="entry name" value="PRE-MRNA CLEAVAGE COMPLEX II"/>
    <property type="match status" value="1"/>
</dbReference>
<evidence type="ECO:0000313" key="3">
    <source>
        <dbReference type="Proteomes" id="UP000268321"/>
    </source>
</evidence>
<dbReference type="Gene3D" id="1.25.40.90">
    <property type="match status" value="1"/>
</dbReference>
<dbReference type="InterPro" id="IPR047415">
    <property type="entry name" value="Pcf11_CID"/>
</dbReference>
<dbReference type="GO" id="GO:0000993">
    <property type="term" value="F:RNA polymerase II complex binding"/>
    <property type="evidence" value="ECO:0007669"/>
    <property type="project" value="InterPro"/>
</dbReference>
<proteinExistence type="predicted"/>
<dbReference type="Proteomes" id="UP000268321">
    <property type="component" value="Unassembled WGS sequence"/>
</dbReference>
<dbReference type="GO" id="GO:0031124">
    <property type="term" value="P:mRNA 3'-end processing"/>
    <property type="evidence" value="ECO:0007669"/>
    <property type="project" value="InterPro"/>
</dbReference>
<dbReference type="Pfam" id="PF04818">
    <property type="entry name" value="CID"/>
    <property type="match status" value="1"/>
</dbReference>
<dbReference type="GO" id="GO:0005737">
    <property type="term" value="C:cytoplasm"/>
    <property type="evidence" value="ECO:0007669"/>
    <property type="project" value="TreeGrafter"/>
</dbReference>
<dbReference type="GO" id="GO:0006369">
    <property type="term" value="P:termination of RNA polymerase II transcription"/>
    <property type="evidence" value="ECO:0007669"/>
    <property type="project" value="InterPro"/>
</dbReference>
<feature type="domain" description="CID" evidence="1">
    <location>
        <begin position="1"/>
        <end position="138"/>
    </location>
</feature>
<dbReference type="GO" id="GO:0003729">
    <property type="term" value="F:mRNA binding"/>
    <property type="evidence" value="ECO:0007669"/>
    <property type="project" value="InterPro"/>
</dbReference>
<dbReference type="InterPro" id="IPR021605">
    <property type="entry name" value="Pcf11_Clp1-ID"/>
</dbReference>
<dbReference type="InterPro" id="IPR006569">
    <property type="entry name" value="CID_dom"/>
</dbReference>
<dbReference type="CDD" id="cd16982">
    <property type="entry name" value="CID_Pcf11"/>
    <property type="match status" value="1"/>
</dbReference>
<dbReference type="FunFam" id="1.25.40.90:FF:000016">
    <property type="entry name" value="mRNA cleavage factor complex component Pcf11"/>
    <property type="match status" value="1"/>
</dbReference>
<evidence type="ECO:0000313" key="2">
    <source>
        <dbReference type="EMBL" id="RKP30630.1"/>
    </source>
</evidence>